<evidence type="ECO:0000313" key="3">
    <source>
        <dbReference type="EMBL" id="MBB6134388.1"/>
    </source>
</evidence>
<dbReference type="EMBL" id="JACHBX010000002">
    <property type="protein sequence ID" value="MBB6134388.1"/>
    <property type="molecule type" value="Genomic_DNA"/>
</dbReference>
<accession>A0A7W9X0S7</accession>
<dbReference type="InterPro" id="IPR013783">
    <property type="entry name" value="Ig-like_fold"/>
</dbReference>
<dbReference type="Proteomes" id="UP000540787">
    <property type="component" value="Unassembled WGS sequence"/>
</dbReference>
<gene>
    <name evidence="3" type="ORF">HD842_002530</name>
</gene>
<keyword evidence="4" id="KW-1185">Reference proteome</keyword>
<evidence type="ECO:0000256" key="1">
    <source>
        <dbReference type="SAM" id="SignalP"/>
    </source>
</evidence>
<dbReference type="CDD" id="cd00146">
    <property type="entry name" value="PKD"/>
    <property type="match status" value="1"/>
</dbReference>
<comment type="caution">
    <text evidence="3">The sequence shown here is derived from an EMBL/GenBank/DDBJ whole genome shotgun (WGS) entry which is preliminary data.</text>
</comment>
<dbReference type="Gene3D" id="2.60.40.10">
    <property type="entry name" value="Immunoglobulins"/>
    <property type="match status" value="1"/>
</dbReference>
<dbReference type="PROSITE" id="PS50093">
    <property type="entry name" value="PKD"/>
    <property type="match status" value="1"/>
</dbReference>
<dbReference type="AlphaFoldDB" id="A0A7W9X0S7"/>
<protein>
    <recommendedName>
        <fullName evidence="2">PKD domain-containing protein</fullName>
    </recommendedName>
</protein>
<evidence type="ECO:0000313" key="4">
    <source>
        <dbReference type="Proteomes" id="UP000540787"/>
    </source>
</evidence>
<keyword evidence="1" id="KW-0732">Signal</keyword>
<proteinExistence type="predicted"/>
<feature type="domain" description="PKD" evidence="2">
    <location>
        <begin position="400"/>
        <end position="488"/>
    </location>
</feature>
<feature type="chain" id="PRO_5030960344" description="PKD domain-containing protein" evidence="1">
    <location>
        <begin position="19"/>
        <end position="666"/>
    </location>
</feature>
<name>A0A7W9X0S7_9BURK</name>
<evidence type="ECO:0000259" key="2">
    <source>
        <dbReference type="PROSITE" id="PS50093"/>
    </source>
</evidence>
<sequence length="666" mass="69480">MFAITLLLMLALSGGANGAAEDDATDTERSSGDIYSIVNLAAPTTYNGFVNAHGQAAFEYLGPDDRTQVAFFNGDRIVDISPPGNDRTFVGGLNEQGEVIFNARFLDAQSPGGLRYQPLRWSAARGRVVLPSLNVSEYASLDAINKHGQIAGLSATSSDNSSVRAVRWTSANRLSSLPGVTGFVPGAAYGINDLDAVIGSGSAVNGGTTTLVWNADGRPTNLGTFGARSAFGIRINNQGDVLGWRIVDAATRGFFLSSPGKPAVSINAAYPTTLNETGEVIGAVRGPTTSEFRAFRYSRARGFLSLHPAGMFTSEANALNDDGVSVGLVRSGMLDEGRAYRWSRTGVATDLNLRLQNSPTGLVLTEGLGIAANGDILAQSNAGLVFLCRGGSGTDAPVLGPIQIPALRQNELARLTLSFRDRNASDTHTATIDWGDGSGPLPAVVRERNGTGTVLAEHKFGVAGDYRATVIVTDSARRRTTMSASVRVGFTDGAQLVGEGMLQSAAAPGSGVYSPAARTAFRLAAPLALKTAAGTPFVFRLMGSTSFKGETLDRITLDGNRVRLEGTGQLSNRPGYRFVIDAVAGEGDALTSASRMAVRIEEANSVGAMRKVMFEAGRDGAMPQDLTQAAGQAASQAAQASPAALLYRGALRMTGQTSKTGQAGQP</sequence>
<organism evidence="3 4">
    <name type="scientific">Massilia aurea</name>
    <dbReference type="NCBI Taxonomy" id="373040"/>
    <lineage>
        <taxon>Bacteria</taxon>
        <taxon>Pseudomonadati</taxon>
        <taxon>Pseudomonadota</taxon>
        <taxon>Betaproteobacteria</taxon>
        <taxon>Burkholderiales</taxon>
        <taxon>Oxalobacteraceae</taxon>
        <taxon>Telluria group</taxon>
        <taxon>Massilia</taxon>
    </lineage>
</organism>
<reference evidence="3 4" key="1">
    <citation type="submission" date="2020-08" db="EMBL/GenBank/DDBJ databases">
        <title>The Agave Microbiome: Exploring the role of microbial communities in plant adaptations to desert environments.</title>
        <authorList>
            <person name="Partida-Martinez L.P."/>
        </authorList>
    </citation>
    <scope>NUCLEOTIDE SEQUENCE [LARGE SCALE GENOMIC DNA]</scope>
    <source>
        <strain evidence="3 4">AT3.2</strain>
    </source>
</reference>
<dbReference type="InterPro" id="IPR000601">
    <property type="entry name" value="PKD_dom"/>
</dbReference>
<feature type="signal peptide" evidence="1">
    <location>
        <begin position="1"/>
        <end position="18"/>
    </location>
</feature>